<evidence type="ECO:0000259" key="1">
    <source>
        <dbReference type="SMART" id="SM00382"/>
    </source>
</evidence>
<sequence>MSASNTVAAPRIVRYDQYFDPRTFSTTLRKTAKTTNSSTSKKVVLVVWRLIDQRGQHLRTEVDIKSVLLRDILLEILRDVEGSTLTLHQPRLNSQELFHCRRPLRKRLEDEKNKHESNPAVLSDIGVAMQFIGEDYPEILGAFDIDIRKEISFDLLWALFPPNVLVYRSHVYTEQDQILIARTFEYLDSPGDREQPCAVLECDVVTHDGSLFGFARELIKIPTFSGSRLIQNLSLFPLLWHPRADEITARAMQRGKKIAAMPRWTYHEISGPAMKEGPDRSSPEHKAEKFTTQGRVMIDPTAFRLFQPNCSFNFDVHRVLEPESLTDEQYLVCSPVLLGFCFGAKQWGGFAMDRLADVICHKMHSAKFDDVVEGKGKGLIGLFSGSPGCGKTLTAEAVAEATHRPLYPISAGELGTNPTDVDKQLTLVLQIAQTWDAVLLLDEAEVFLQQRAKGDLARNALVSIFLRQLEYYQGILILTTNLIEQCDPAFESRLHFSIYYPELGVDSRRQIWRTFLGRAMGHAISSIASEDLDRLAKIPLNGRQIKNTVSNAECVAVDAHESFSLEHIDAVLEVMNDWEKAKREALHAAAIASSSAH</sequence>
<dbReference type="SMART" id="SM00382">
    <property type="entry name" value="AAA"/>
    <property type="match status" value="1"/>
</dbReference>
<dbReference type="InterPro" id="IPR054289">
    <property type="entry name" value="DUF7025"/>
</dbReference>
<feature type="domain" description="AAA+ ATPase" evidence="1">
    <location>
        <begin position="377"/>
        <end position="504"/>
    </location>
</feature>
<dbReference type="SUPFAM" id="SSF52540">
    <property type="entry name" value="P-loop containing nucleoside triphosphate hydrolases"/>
    <property type="match status" value="1"/>
</dbReference>
<reference evidence="2" key="1">
    <citation type="submission" date="2020-05" db="EMBL/GenBank/DDBJ databases">
        <title>Mycena genomes resolve the evolution of fungal bioluminescence.</title>
        <authorList>
            <person name="Tsai I.J."/>
        </authorList>
    </citation>
    <scope>NUCLEOTIDE SEQUENCE</scope>
    <source>
        <strain evidence="2">110903Hualien_Pintung</strain>
    </source>
</reference>
<accession>A0A8H6SP06</accession>
<dbReference type="Pfam" id="PF22942">
    <property type="entry name" value="DUF7025"/>
    <property type="match status" value="1"/>
</dbReference>
<dbReference type="GO" id="GO:0005524">
    <property type="term" value="F:ATP binding"/>
    <property type="evidence" value="ECO:0007669"/>
    <property type="project" value="InterPro"/>
</dbReference>
<gene>
    <name evidence="2" type="ORF">HMN09_00887200</name>
</gene>
<organism evidence="2 3">
    <name type="scientific">Mycena chlorophos</name>
    <name type="common">Agaric fungus</name>
    <name type="synonym">Agaricus chlorophos</name>
    <dbReference type="NCBI Taxonomy" id="658473"/>
    <lineage>
        <taxon>Eukaryota</taxon>
        <taxon>Fungi</taxon>
        <taxon>Dikarya</taxon>
        <taxon>Basidiomycota</taxon>
        <taxon>Agaricomycotina</taxon>
        <taxon>Agaricomycetes</taxon>
        <taxon>Agaricomycetidae</taxon>
        <taxon>Agaricales</taxon>
        <taxon>Marasmiineae</taxon>
        <taxon>Mycenaceae</taxon>
        <taxon>Mycena</taxon>
    </lineage>
</organism>
<dbReference type="PANTHER" id="PTHR46411:SF3">
    <property type="entry name" value="AAA+ ATPASE DOMAIN-CONTAINING PROTEIN"/>
    <property type="match status" value="1"/>
</dbReference>
<dbReference type="InterPro" id="IPR003959">
    <property type="entry name" value="ATPase_AAA_core"/>
</dbReference>
<comment type="caution">
    <text evidence="2">The sequence shown here is derived from an EMBL/GenBank/DDBJ whole genome shotgun (WGS) entry which is preliminary data.</text>
</comment>
<dbReference type="PANTHER" id="PTHR46411">
    <property type="entry name" value="FAMILY ATPASE, PUTATIVE-RELATED"/>
    <property type="match status" value="1"/>
</dbReference>
<dbReference type="GO" id="GO:0016887">
    <property type="term" value="F:ATP hydrolysis activity"/>
    <property type="evidence" value="ECO:0007669"/>
    <property type="project" value="InterPro"/>
</dbReference>
<dbReference type="CDD" id="cd19481">
    <property type="entry name" value="RecA-like_protease"/>
    <property type="match status" value="1"/>
</dbReference>
<dbReference type="Proteomes" id="UP000613580">
    <property type="component" value="Unassembled WGS sequence"/>
</dbReference>
<protein>
    <submittedName>
        <fullName evidence="2">AAA family</fullName>
    </submittedName>
</protein>
<dbReference type="EMBL" id="JACAZE010000012">
    <property type="protein sequence ID" value="KAF7302528.1"/>
    <property type="molecule type" value="Genomic_DNA"/>
</dbReference>
<evidence type="ECO:0000313" key="3">
    <source>
        <dbReference type="Proteomes" id="UP000613580"/>
    </source>
</evidence>
<dbReference type="OrthoDB" id="10042665at2759"/>
<name>A0A8H6SP06_MYCCL</name>
<dbReference type="InterPro" id="IPR003593">
    <property type="entry name" value="AAA+_ATPase"/>
</dbReference>
<proteinExistence type="predicted"/>
<dbReference type="InterPro" id="IPR027417">
    <property type="entry name" value="P-loop_NTPase"/>
</dbReference>
<keyword evidence="3" id="KW-1185">Reference proteome</keyword>
<dbReference type="AlphaFoldDB" id="A0A8H6SP06"/>
<evidence type="ECO:0000313" key="2">
    <source>
        <dbReference type="EMBL" id="KAF7302528.1"/>
    </source>
</evidence>
<dbReference type="Pfam" id="PF00004">
    <property type="entry name" value="AAA"/>
    <property type="match status" value="1"/>
</dbReference>
<dbReference type="Gene3D" id="3.40.50.300">
    <property type="entry name" value="P-loop containing nucleotide triphosphate hydrolases"/>
    <property type="match status" value="1"/>
</dbReference>